<organism evidence="1 2">
    <name type="scientific">Cyclonatronum proteinivorum</name>
    <dbReference type="NCBI Taxonomy" id="1457365"/>
    <lineage>
        <taxon>Bacteria</taxon>
        <taxon>Pseudomonadati</taxon>
        <taxon>Balneolota</taxon>
        <taxon>Balneolia</taxon>
        <taxon>Balneolales</taxon>
        <taxon>Cyclonatronaceae</taxon>
        <taxon>Cyclonatronum</taxon>
    </lineage>
</organism>
<name>A0A345UL86_9BACT</name>
<dbReference type="AlphaFoldDB" id="A0A345UL86"/>
<dbReference type="Proteomes" id="UP000254808">
    <property type="component" value="Chromosome"/>
</dbReference>
<evidence type="ECO:0000313" key="1">
    <source>
        <dbReference type="EMBL" id="AXJ01238.1"/>
    </source>
</evidence>
<evidence type="ECO:0000313" key="2">
    <source>
        <dbReference type="Proteomes" id="UP000254808"/>
    </source>
</evidence>
<protein>
    <submittedName>
        <fullName evidence="1">Uncharacterized protein</fullName>
    </submittedName>
</protein>
<proteinExistence type="predicted"/>
<keyword evidence="2" id="KW-1185">Reference proteome</keyword>
<gene>
    <name evidence="1" type="ORF">CYPRO_1988</name>
</gene>
<accession>A0A345UL86</accession>
<reference evidence="1 2" key="1">
    <citation type="submission" date="2018-03" db="EMBL/GenBank/DDBJ databases">
        <title>Phenotypic and genomic properties of Cyclonatronum proteinivorum gen. nov., sp. nov., a haloalkaliphilic bacteroidete from soda lakes possessing Na+-translocating rhodopsin.</title>
        <authorList>
            <person name="Toshchakov S.V."/>
            <person name="Korzhenkov A."/>
            <person name="Samarov N.I."/>
            <person name="Kublanov I.V."/>
            <person name="Muntyan M.S."/>
            <person name="Sorokin D.Y."/>
        </authorList>
    </citation>
    <scope>NUCLEOTIDE SEQUENCE [LARGE SCALE GENOMIC DNA]</scope>
    <source>
        <strain evidence="1 2">Omega</strain>
    </source>
</reference>
<sequence length="119" mass="13040">MKPELHPIPFNAQMLTGRGVERPTESYEPNYRHNGNCGGAACGQKLLGVSCWNPGTEAVTPRPFASLTRATLSQRGILAPWLFRISRLKTKCCNSGIEVFIKKALTNFPLERGGPGRSL</sequence>
<dbReference type="EMBL" id="CP027806">
    <property type="protein sequence ID" value="AXJ01238.1"/>
    <property type="molecule type" value="Genomic_DNA"/>
</dbReference>
<dbReference type="KEGG" id="cprv:CYPRO_1988"/>